<keyword evidence="4" id="KW-1185">Reference proteome</keyword>
<dbReference type="PROSITE" id="PS51234">
    <property type="entry name" value="TSP3"/>
    <property type="match status" value="1"/>
</dbReference>
<dbReference type="InterPro" id="IPR017897">
    <property type="entry name" value="Thrombospondin_3_rpt"/>
</dbReference>
<dbReference type="InterPro" id="IPR028974">
    <property type="entry name" value="TSP_type-3_rpt"/>
</dbReference>
<dbReference type="PANTHER" id="PTHR38787">
    <property type="entry name" value="REGULATORY P DOMAIN-CONTAINING PROTEIN"/>
    <property type="match status" value="1"/>
</dbReference>
<dbReference type="EMBL" id="WJYA01000005">
    <property type="protein sequence ID" value="MTE27030.1"/>
    <property type="molecule type" value="Genomic_DNA"/>
</dbReference>
<keyword evidence="1 2" id="KW-0732">Signal</keyword>
<dbReference type="GO" id="GO:0007155">
    <property type="term" value="P:cell adhesion"/>
    <property type="evidence" value="ECO:0007669"/>
    <property type="project" value="InterPro"/>
</dbReference>
<dbReference type="AlphaFoldDB" id="A0A7K1GCK3"/>
<dbReference type="InterPro" id="IPR027589">
    <property type="entry name" value="Choice_anch_B"/>
</dbReference>
<sequence>MKFTALCKSLCLTIFCSLIMIFYGCSSDEPSSTNTDIDSDGIANTLDNCMSVANADQLDTDNDGMGNVCDDDDDDDGILDADDNCPLFPNPNQEDADNDGIGDACDDSTIVPQFPCINGFANGHPCDGFDLMSQIPIDVLGGAGAEGNDSWGWTDPETGNEYALIGTSTNAAFVDITDPSNPILLGVLPTATSNSPWRDIKTYNNHAFIVSEAGGHGMQVFDLTRLRNVANPPETFTADATYTGFGSAHNIVINEDSGFAYAVGSDTFGGGPHFVNIQNPTSPTAAGGYADDSYSHDAQVVTYNGPDSDYTGREILIGSNENEVVIVDVTDKSNPTQVSTIGYDNIGYTHQGWFTDNMEYFLLGDEVDEINFGINSRTVVFDFNDLDNPIFHMEYLGPTAAIDHNGYVVGNTFYVANYTAGVRAIDISNLASGIMTETAFIDTYIPDDNTAFNGAWNIYPFFESGNIVVSDIDGGLYIVRPSSQ</sequence>
<comment type="caution">
    <text evidence="3">The sequence shown here is derived from an EMBL/GenBank/DDBJ whole genome shotgun (WGS) entry which is preliminary data.</text>
</comment>
<dbReference type="NCBIfam" id="TIGR04312">
    <property type="entry name" value="choice_anch_B"/>
    <property type="match status" value="1"/>
</dbReference>
<dbReference type="Pfam" id="PF02412">
    <property type="entry name" value="TSP_3"/>
    <property type="match status" value="2"/>
</dbReference>
<organism evidence="3 4">
    <name type="scientific">Winogradskyella ouciana</name>
    <dbReference type="NCBI Taxonomy" id="2608631"/>
    <lineage>
        <taxon>Bacteria</taxon>
        <taxon>Pseudomonadati</taxon>
        <taxon>Bacteroidota</taxon>
        <taxon>Flavobacteriia</taxon>
        <taxon>Flavobacteriales</taxon>
        <taxon>Flavobacteriaceae</taxon>
        <taxon>Winogradskyella</taxon>
    </lineage>
</organism>
<dbReference type="Pfam" id="PF08309">
    <property type="entry name" value="LVIVD"/>
    <property type="match status" value="3"/>
</dbReference>
<name>A0A7K1GCK3_9FLAO</name>
<dbReference type="GO" id="GO:0005576">
    <property type="term" value="C:extracellular region"/>
    <property type="evidence" value="ECO:0007669"/>
    <property type="project" value="TreeGrafter"/>
</dbReference>
<evidence type="ECO:0000313" key="3">
    <source>
        <dbReference type="EMBL" id="MTE27030.1"/>
    </source>
</evidence>
<feature type="chain" id="PRO_5029594737" evidence="2">
    <location>
        <begin position="28"/>
        <end position="484"/>
    </location>
</feature>
<evidence type="ECO:0000256" key="1">
    <source>
        <dbReference type="ARBA" id="ARBA00022729"/>
    </source>
</evidence>
<evidence type="ECO:0000256" key="2">
    <source>
        <dbReference type="SAM" id="SignalP"/>
    </source>
</evidence>
<gene>
    <name evidence="3" type="ORF">F1003_08845</name>
</gene>
<evidence type="ECO:0000313" key="4">
    <source>
        <dbReference type="Proteomes" id="UP000447545"/>
    </source>
</evidence>
<dbReference type="SUPFAM" id="SSF103647">
    <property type="entry name" value="TSP type-3 repeat"/>
    <property type="match status" value="1"/>
</dbReference>
<dbReference type="PROSITE" id="PS51257">
    <property type="entry name" value="PROKAR_LIPOPROTEIN"/>
    <property type="match status" value="1"/>
</dbReference>
<dbReference type="InterPro" id="IPR003367">
    <property type="entry name" value="Thrombospondin_3-like_rpt"/>
</dbReference>
<proteinExistence type="predicted"/>
<dbReference type="Gene3D" id="4.10.1080.10">
    <property type="entry name" value="TSP type-3 repeat"/>
    <property type="match status" value="1"/>
</dbReference>
<dbReference type="GO" id="GO:0005509">
    <property type="term" value="F:calcium ion binding"/>
    <property type="evidence" value="ECO:0007669"/>
    <property type="project" value="InterPro"/>
</dbReference>
<dbReference type="Proteomes" id="UP000447545">
    <property type="component" value="Unassembled WGS sequence"/>
</dbReference>
<accession>A0A7K1GCK3</accession>
<dbReference type="RefSeq" id="WP_155089029.1">
    <property type="nucleotide sequence ID" value="NZ_WJYA01000005.1"/>
</dbReference>
<feature type="signal peptide" evidence="2">
    <location>
        <begin position="1"/>
        <end position="27"/>
    </location>
</feature>
<dbReference type="PANTHER" id="PTHR38787:SF3">
    <property type="entry name" value="REGULATORY P DOMAIN-CONTAINING PROTEIN"/>
    <property type="match status" value="1"/>
</dbReference>
<dbReference type="InterPro" id="IPR013211">
    <property type="entry name" value="LVIVD"/>
</dbReference>
<dbReference type="SUPFAM" id="SSF75011">
    <property type="entry name" value="3-carboxy-cis,cis-mucoante lactonizing enzyme"/>
    <property type="match status" value="1"/>
</dbReference>
<protein>
    <submittedName>
        <fullName evidence="3">Choice-of-anchor B family protein</fullName>
    </submittedName>
</protein>
<reference evidence="3 4" key="1">
    <citation type="submission" date="2019-11" db="EMBL/GenBank/DDBJ databases">
        <title>Winogradskyella ouciana sp. nov., isolated from the hadal seawater of the Mariana Trench.</title>
        <authorList>
            <person name="Liu R."/>
        </authorList>
    </citation>
    <scope>NUCLEOTIDE SEQUENCE [LARGE SCALE GENOMIC DNA]</scope>
    <source>
        <strain evidence="3 4">ZXX205</strain>
    </source>
</reference>